<evidence type="ECO:0000313" key="3">
    <source>
        <dbReference type="Proteomes" id="UP000781710"/>
    </source>
</evidence>
<dbReference type="RefSeq" id="WP_162338801.1">
    <property type="nucleotide sequence ID" value="NZ_CP171632.1"/>
</dbReference>
<feature type="signal peptide" evidence="1">
    <location>
        <begin position="1"/>
        <end position="22"/>
    </location>
</feature>
<evidence type="ECO:0000256" key="1">
    <source>
        <dbReference type="SAM" id="SignalP"/>
    </source>
</evidence>
<proteinExistence type="predicted"/>
<dbReference type="InterPro" id="IPR021557">
    <property type="entry name" value="DUF3016"/>
</dbReference>
<keyword evidence="3" id="KW-1185">Reference proteome</keyword>
<dbReference type="EMBL" id="PDWW01000026">
    <property type="protein sequence ID" value="KAF1723595.1"/>
    <property type="molecule type" value="Genomic_DNA"/>
</dbReference>
<keyword evidence="1" id="KW-0732">Signal</keyword>
<evidence type="ECO:0000313" key="2">
    <source>
        <dbReference type="EMBL" id="KAF1723595.1"/>
    </source>
</evidence>
<sequence>MKAPALLLTALVALAVAAPAVAAPKTVTDPTLPRSVPADGGAVSVSWTDPAQFSEIKYSGNRWEAERGSWVTQLATYLRDEAGQRLARGQTLDVTISDIDRAGRYEPTVRAGMNDIRIVKDLYPPRMTLNFTLKGADGQVVAEGERKLVDHAFLMGTQINNNDNLRYEKRLIDDWLRKEFRSGAALTSTP</sequence>
<feature type="chain" id="PRO_5045159798" description="DUF3016 domain-containing protein" evidence="1">
    <location>
        <begin position="23"/>
        <end position="190"/>
    </location>
</feature>
<accession>A0ABQ6ZE43</accession>
<comment type="caution">
    <text evidence="2">The sequence shown here is derived from an EMBL/GenBank/DDBJ whole genome shotgun (WGS) entry which is preliminary data.</text>
</comment>
<reference evidence="2 3" key="1">
    <citation type="submission" date="2017-10" db="EMBL/GenBank/DDBJ databases">
        <title>Whole genome sequencing of members of genus Pseudoxanthomonas.</title>
        <authorList>
            <person name="Kumar S."/>
            <person name="Bansal K."/>
            <person name="Kaur A."/>
            <person name="Patil P."/>
            <person name="Sharma S."/>
            <person name="Patil P.B."/>
        </authorList>
    </citation>
    <scope>NUCLEOTIDE SEQUENCE [LARGE SCALE GENOMIC DNA]</scope>
    <source>
        <strain evidence="2 3">DSM 17109</strain>
    </source>
</reference>
<gene>
    <name evidence="2" type="ORF">CSC78_15675</name>
</gene>
<organism evidence="2 3">
    <name type="scientific">Pseudoxanthomonas japonensis</name>
    <dbReference type="NCBI Taxonomy" id="69284"/>
    <lineage>
        <taxon>Bacteria</taxon>
        <taxon>Pseudomonadati</taxon>
        <taxon>Pseudomonadota</taxon>
        <taxon>Gammaproteobacteria</taxon>
        <taxon>Lysobacterales</taxon>
        <taxon>Lysobacteraceae</taxon>
        <taxon>Pseudoxanthomonas</taxon>
    </lineage>
</organism>
<name>A0ABQ6ZE43_9GAMM</name>
<protein>
    <recommendedName>
        <fullName evidence="4">DUF3016 domain-containing protein</fullName>
    </recommendedName>
</protein>
<dbReference type="Proteomes" id="UP000781710">
    <property type="component" value="Unassembled WGS sequence"/>
</dbReference>
<dbReference type="Pfam" id="PF11454">
    <property type="entry name" value="DUF3016"/>
    <property type="match status" value="1"/>
</dbReference>
<evidence type="ECO:0008006" key="4">
    <source>
        <dbReference type="Google" id="ProtNLM"/>
    </source>
</evidence>